<comment type="caution">
    <text evidence="4">The sequence shown here is derived from an EMBL/GenBank/DDBJ whole genome shotgun (WGS) entry which is preliminary data.</text>
</comment>
<accession>A0A849A703</accession>
<evidence type="ECO:0000313" key="5">
    <source>
        <dbReference type="Proteomes" id="UP000562984"/>
    </source>
</evidence>
<feature type="transmembrane region" description="Helical" evidence="2">
    <location>
        <begin position="107"/>
        <end position="130"/>
    </location>
</feature>
<evidence type="ECO:0000313" key="4">
    <source>
        <dbReference type="EMBL" id="NNG35817.1"/>
    </source>
</evidence>
<proteinExistence type="predicted"/>
<keyword evidence="2" id="KW-1133">Transmembrane helix</keyword>
<dbReference type="Gene3D" id="3.30.70.270">
    <property type="match status" value="1"/>
</dbReference>
<dbReference type="PANTHER" id="PTHR44757">
    <property type="entry name" value="DIGUANYLATE CYCLASE DGCP"/>
    <property type="match status" value="1"/>
</dbReference>
<dbReference type="InterPro" id="IPR043128">
    <property type="entry name" value="Rev_trsase/Diguanyl_cyclase"/>
</dbReference>
<dbReference type="Pfam" id="PF00990">
    <property type="entry name" value="GGDEF"/>
    <property type="match status" value="1"/>
</dbReference>
<dbReference type="NCBIfam" id="TIGR00254">
    <property type="entry name" value="GGDEF"/>
    <property type="match status" value="1"/>
</dbReference>
<evidence type="ECO:0000259" key="3">
    <source>
        <dbReference type="PROSITE" id="PS50887"/>
    </source>
</evidence>
<keyword evidence="5" id="KW-1185">Reference proteome</keyword>
<dbReference type="SMART" id="SM00267">
    <property type="entry name" value="GGDEF"/>
    <property type="match status" value="1"/>
</dbReference>
<keyword evidence="2" id="KW-0812">Transmembrane</keyword>
<dbReference type="InterPro" id="IPR052155">
    <property type="entry name" value="Biofilm_reg_signaling"/>
</dbReference>
<feature type="transmembrane region" description="Helical" evidence="2">
    <location>
        <begin position="18"/>
        <end position="41"/>
    </location>
</feature>
<dbReference type="AlphaFoldDB" id="A0A849A703"/>
<evidence type="ECO:0000256" key="2">
    <source>
        <dbReference type="SAM" id="Phobius"/>
    </source>
</evidence>
<dbReference type="RefSeq" id="WP_171199516.1">
    <property type="nucleotide sequence ID" value="NZ_JABEND010000004.1"/>
</dbReference>
<dbReference type="InterPro" id="IPR000160">
    <property type="entry name" value="GGDEF_dom"/>
</dbReference>
<organism evidence="4 5">
    <name type="scientific">Nakamurella aerolata</name>
    <dbReference type="NCBI Taxonomy" id="1656892"/>
    <lineage>
        <taxon>Bacteria</taxon>
        <taxon>Bacillati</taxon>
        <taxon>Actinomycetota</taxon>
        <taxon>Actinomycetes</taxon>
        <taxon>Nakamurellales</taxon>
        <taxon>Nakamurellaceae</taxon>
        <taxon>Nakamurella</taxon>
    </lineage>
</organism>
<dbReference type="InterPro" id="IPR029787">
    <property type="entry name" value="Nucleotide_cyclase"/>
</dbReference>
<protein>
    <submittedName>
        <fullName evidence="4">GGDEF domain-containing protein</fullName>
    </submittedName>
</protein>
<gene>
    <name evidence="4" type="ORF">HKD39_08860</name>
</gene>
<evidence type="ECO:0000256" key="1">
    <source>
        <dbReference type="SAM" id="MobiDB-lite"/>
    </source>
</evidence>
<dbReference type="PANTHER" id="PTHR44757:SF2">
    <property type="entry name" value="BIOFILM ARCHITECTURE MAINTENANCE PROTEIN MBAA"/>
    <property type="match status" value="1"/>
</dbReference>
<dbReference type="PROSITE" id="PS50887">
    <property type="entry name" value="GGDEF"/>
    <property type="match status" value="1"/>
</dbReference>
<name>A0A849A703_9ACTN</name>
<dbReference type="SUPFAM" id="SSF55073">
    <property type="entry name" value="Nucleotide cyclase"/>
    <property type="match status" value="1"/>
</dbReference>
<feature type="region of interest" description="Disordered" evidence="1">
    <location>
        <begin position="295"/>
        <end position="314"/>
    </location>
</feature>
<feature type="domain" description="GGDEF" evidence="3">
    <location>
        <begin position="168"/>
        <end position="310"/>
    </location>
</feature>
<sequence length="314" mass="34324">MVGGLCVLMYGRIRLWRLLLSVSFTAVQTFSVALAVHLVFGPEPVLTPDEWQIISRSLVAVPVFVVPNLVLWTTVDRAVRGRSFRAGAVIIARHDGRWWVSYAATPLFVLILVVAPWLMVLAGILMAAIWQTLVVIGRRTEQARTDALTGLANRFGLFEDLDALLSRRGAVLLFADLDDFKTINDSFGHTGGDAVLAEVGRRIAGWVKSNRHLSPRSDSVAARIGGDEFVVLLAEESTDEQVAAAAAELTTVLAQPIWVGQQAVRVSWSVGWNRSEAGIDALKLLHAADSRLYRHKRARPGRRDTPPPAAAPGR</sequence>
<dbReference type="EMBL" id="JABEND010000004">
    <property type="protein sequence ID" value="NNG35817.1"/>
    <property type="molecule type" value="Genomic_DNA"/>
</dbReference>
<keyword evidence="2" id="KW-0472">Membrane</keyword>
<dbReference type="CDD" id="cd01949">
    <property type="entry name" value="GGDEF"/>
    <property type="match status" value="1"/>
</dbReference>
<dbReference type="Proteomes" id="UP000562984">
    <property type="component" value="Unassembled WGS sequence"/>
</dbReference>
<feature type="transmembrane region" description="Helical" evidence="2">
    <location>
        <begin position="53"/>
        <end position="75"/>
    </location>
</feature>
<reference evidence="4 5" key="1">
    <citation type="submission" date="2020-05" db="EMBL/GenBank/DDBJ databases">
        <title>Nakamurella sp. DB0629 isolated from air conditioner.</title>
        <authorList>
            <person name="Kim D.H."/>
            <person name="Kim D.-U."/>
        </authorList>
    </citation>
    <scope>NUCLEOTIDE SEQUENCE [LARGE SCALE GENOMIC DNA]</scope>
    <source>
        <strain evidence="4 5">DB0629</strain>
    </source>
</reference>